<proteinExistence type="predicted"/>
<evidence type="ECO:0000313" key="2">
    <source>
        <dbReference type="EMBL" id="NJC34323.1"/>
    </source>
</evidence>
<feature type="transmembrane region" description="Helical" evidence="1">
    <location>
        <begin position="37"/>
        <end position="55"/>
    </location>
</feature>
<organism evidence="2 3">
    <name type="scientific">Sphingomonas jejuensis</name>
    <dbReference type="NCBI Taxonomy" id="904715"/>
    <lineage>
        <taxon>Bacteria</taxon>
        <taxon>Pseudomonadati</taxon>
        <taxon>Pseudomonadota</taxon>
        <taxon>Alphaproteobacteria</taxon>
        <taxon>Sphingomonadales</taxon>
        <taxon>Sphingomonadaceae</taxon>
        <taxon>Sphingomonas</taxon>
    </lineage>
</organism>
<feature type="transmembrane region" description="Helical" evidence="1">
    <location>
        <begin position="12"/>
        <end position="31"/>
    </location>
</feature>
<reference evidence="2 3" key="1">
    <citation type="submission" date="2020-03" db="EMBL/GenBank/DDBJ databases">
        <title>Genomic Encyclopedia of Type Strains, Phase IV (KMG-IV): sequencing the most valuable type-strain genomes for metagenomic binning, comparative biology and taxonomic classification.</title>
        <authorList>
            <person name="Goeker M."/>
        </authorList>
    </citation>
    <scope>NUCLEOTIDE SEQUENCE [LARGE SCALE GENOMIC DNA]</scope>
    <source>
        <strain evidence="2 3">DSM 27651</strain>
    </source>
</reference>
<keyword evidence="3" id="KW-1185">Reference proteome</keyword>
<comment type="caution">
    <text evidence="2">The sequence shown here is derived from an EMBL/GenBank/DDBJ whole genome shotgun (WGS) entry which is preliminary data.</text>
</comment>
<evidence type="ECO:0000256" key="1">
    <source>
        <dbReference type="SAM" id="Phobius"/>
    </source>
</evidence>
<protein>
    <submittedName>
        <fullName evidence="2">Uncharacterized protein</fullName>
    </submittedName>
</protein>
<dbReference type="RefSeq" id="WP_167954177.1">
    <property type="nucleotide sequence ID" value="NZ_JAATJE010000001.1"/>
</dbReference>
<sequence>MPRPPQRRASRSAGVMFAILPVAGLLVGAVLRQPSAGLVIGLAAALVLTLLFWVADRR</sequence>
<gene>
    <name evidence="2" type="ORF">GGR88_001797</name>
</gene>
<evidence type="ECO:0000313" key="3">
    <source>
        <dbReference type="Proteomes" id="UP000734218"/>
    </source>
</evidence>
<dbReference type="EMBL" id="JAATJE010000001">
    <property type="protein sequence ID" value="NJC34323.1"/>
    <property type="molecule type" value="Genomic_DNA"/>
</dbReference>
<keyword evidence="1" id="KW-1133">Transmembrane helix</keyword>
<keyword evidence="1" id="KW-0812">Transmembrane</keyword>
<name>A0ABX0XLS3_9SPHN</name>
<dbReference type="Proteomes" id="UP000734218">
    <property type="component" value="Unassembled WGS sequence"/>
</dbReference>
<keyword evidence="1" id="KW-0472">Membrane</keyword>
<accession>A0ABX0XLS3</accession>